<keyword evidence="6" id="KW-0297">G-protein coupled receptor</keyword>
<evidence type="ECO:0000256" key="9">
    <source>
        <dbReference type="ARBA" id="ARBA00023180"/>
    </source>
</evidence>
<dbReference type="Proteomes" id="UP001164746">
    <property type="component" value="Chromosome 1"/>
</dbReference>
<keyword evidence="7 11" id="KW-0472">Membrane</keyword>
<dbReference type="SUPFAM" id="SSF111418">
    <property type="entry name" value="Hormone receptor domain"/>
    <property type="match status" value="1"/>
</dbReference>
<dbReference type="InterPro" id="IPR017981">
    <property type="entry name" value="GPCR_2-like_7TM"/>
</dbReference>
<evidence type="ECO:0000256" key="10">
    <source>
        <dbReference type="ARBA" id="ARBA00023224"/>
    </source>
</evidence>
<dbReference type="EMBL" id="CP111012">
    <property type="protein sequence ID" value="WAQ94294.1"/>
    <property type="molecule type" value="Genomic_DNA"/>
</dbReference>
<evidence type="ECO:0000256" key="5">
    <source>
        <dbReference type="ARBA" id="ARBA00022989"/>
    </source>
</evidence>
<feature type="transmembrane region" description="Helical" evidence="11">
    <location>
        <begin position="173"/>
        <end position="197"/>
    </location>
</feature>
<dbReference type="InterPro" id="IPR036445">
    <property type="entry name" value="GPCR_2_extracell_dom_sf"/>
</dbReference>
<proteinExistence type="inferred from homology"/>
<evidence type="ECO:0000256" key="2">
    <source>
        <dbReference type="ARBA" id="ARBA00005314"/>
    </source>
</evidence>
<feature type="domain" description="G-protein coupled receptors family 2 profile 2" evidence="13">
    <location>
        <begin position="173"/>
        <end position="313"/>
    </location>
</feature>
<dbReference type="PROSITE" id="PS00649">
    <property type="entry name" value="G_PROTEIN_RECEP_F2_1"/>
    <property type="match status" value="1"/>
</dbReference>
<evidence type="ECO:0000256" key="11">
    <source>
        <dbReference type="SAM" id="Phobius"/>
    </source>
</evidence>
<dbReference type="InterPro" id="IPR050332">
    <property type="entry name" value="GPCR_2"/>
</dbReference>
<dbReference type="InterPro" id="IPR000832">
    <property type="entry name" value="GPCR_2_secretin-like"/>
</dbReference>
<dbReference type="PROSITE" id="PS50261">
    <property type="entry name" value="G_PROTEIN_RECEP_F2_4"/>
    <property type="match status" value="1"/>
</dbReference>
<keyword evidence="4 11" id="KW-0812">Transmembrane</keyword>
<dbReference type="PANTHER" id="PTHR45620">
    <property type="entry name" value="PDF RECEPTOR-LIKE PROTEIN-RELATED"/>
    <property type="match status" value="1"/>
</dbReference>
<dbReference type="Gene3D" id="1.20.1070.10">
    <property type="entry name" value="Rhodopsin 7-helix transmembrane proteins"/>
    <property type="match status" value="1"/>
</dbReference>
<name>A0ABY7DD35_MYAAR</name>
<comment type="subcellular location">
    <subcellularLocation>
        <location evidence="1">Cell membrane</location>
        <topology evidence="1">Multi-pass membrane protein</topology>
    </subcellularLocation>
</comment>
<feature type="transmembrane region" description="Helical" evidence="11">
    <location>
        <begin position="209"/>
        <end position="227"/>
    </location>
</feature>
<evidence type="ECO:0000256" key="1">
    <source>
        <dbReference type="ARBA" id="ARBA00004651"/>
    </source>
</evidence>
<dbReference type="SMART" id="SM00008">
    <property type="entry name" value="HormR"/>
    <property type="match status" value="1"/>
</dbReference>
<sequence>MEYSDGICRDRLFELPVNIFNLFSCSMCYKYLFHTGNKLSPQIEKPWMLVATKSWPTYYAENFSVVADVKEAKYRDVICSSLDRDDCTRWVDCCQAALSCCQKQLSTPRMNVTSNVFCPRTWDGYSCFDDVLPSTIVKKACPSYIEYGSTSAYAYKHCTENGTWWVNPDFQTVVYVALACNILSLLLLIPACVIFLGIRQLRVQKRIKLHLCLFLSFIFASLVTLTWDVTVYQDRLKNERINTVMHQNSEGCKLLYILTRYVSTTNFFWMFCEGLYLHRLIVHAFSPPKTLIPYYLFGWVGAWIPTLIYSVVRATKQEYNSRKALKATFFLVPLFGLQQFLVIYRPPPGTKFSFAYGILQNVIQNTQVHLLVTNYTIL</sequence>
<feature type="transmembrane region" description="Helical" evidence="11">
    <location>
        <begin position="292"/>
        <end position="312"/>
    </location>
</feature>
<organism evidence="14 15">
    <name type="scientific">Mya arenaria</name>
    <name type="common">Soft-shell clam</name>
    <dbReference type="NCBI Taxonomy" id="6604"/>
    <lineage>
        <taxon>Eukaryota</taxon>
        <taxon>Metazoa</taxon>
        <taxon>Spiralia</taxon>
        <taxon>Lophotrochozoa</taxon>
        <taxon>Mollusca</taxon>
        <taxon>Bivalvia</taxon>
        <taxon>Autobranchia</taxon>
        <taxon>Heteroconchia</taxon>
        <taxon>Euheterodonta</taxon>
        <taxon>Imparidentia</taxon>
        <taxon>Neoheterodontei</taxon>
        <taxon>Myida</taxon>
        <taxon>Myoidea</taxon>
        <taxon>Myidae</taxon>
        <taxon>Mya</taxon>
    </lineage>
</organism>
<gene>
    <name evidence="14" type="ORF">MAR_006765</name>
</gene>
<evidence type="ECO:0000313" key="14">
    <source>
        <dbReference type="EMBL" id="WAQ94294.1"/>
    </source>
</evidence>
<dbReference type="PROSITE" id="PS50227">
    <property type="entry name" value="G_PROTEIN_RECEP_F2_3"/>
    <property type="match status" value="1"/>
</dbReference>
<evidence type="ECO:0000256" key="3">
    <source>
        <dbReference type="ARBA" id="ARBA00022475"/>
    </source>
</evidence>
<feature type="transmembrane region" description="Helical" evidence="11">
    <location>
        <begin position="324"/>
        <end position="344"/>
    </location>
</feature>
<keyword evidence="15" id="KW-1185">Reference proteome</keyword>
<evidence type="ECO:0000256" key="6">
    <source>
        <dbReference type="ARBA" id="ARBA00023040"/>
    </source>
</evidence>
<dbReference type="Gene3D" id="4.10.1240.10">
    <property type="entry name" value="GPCR, family 2, extracellular hormone receptor domain"/>
    <property type="match status" value="1"/>
</dbReference>
<dbReference type="Pfam" id="PF02793">
    <property type="entry name" value="HRM"/>
    <property type="match status" value="1"/>
</dbReference>
<dbReference type="Pfam" id="PF00002">
    <property type="entry name" value="7tm_2"/>
    <property type="match status" value="1"/>
</dbReference>
<evidence type="ECO:0000256" key="8">
    <source>
        <dbReference type="ARBA" id="ARBA00023170"/>
    </source>
</evidence>
<feature type="domain" description="G-protein coupled receptors family 2 profile 1" evidence="12">
    <location>
        <begin position="100"/>
        <end position="184"/>
    </location>
</feature>
<dbReference type="InterPro" id="IPR017983">
    <property type="entry name" value="GPCR_2_secretin-like_CS"/>
</dbReference>
<evidence type="ECO:0000313" key="15">
    <source>
        <dbReference type="Proteomes" id="UP001164746"/>
    </source>
</evidence>
<protein>
    <submittedName>
        <fullName evidence="14">CALRL-like protein</fullName>
    </submittedName>
</protein>
<evidence type="ECO:0000259" key="13">
    <source>
        <dbReference type="PROSITE" id="PS50261"/>
    </source>
</evidence>
<dbReference type="PRINTS" id="PR00249">
    <property type="entry name" value="GPCRSECRETIN"/>
</dbReference>
<reference evidence="14" key="1">
    <citation type="submission" date="2022-11" db="EMBL/GenBank/DDBJ databases">
        <title>Centuries of genome instability and evolution in soft-shell clam transmissible cancer (bioRxiv).</title>
        <authorList>
            <person name="Hart S.F.M."/>
            <person name="Yonemitsu M.A."/>
            <person name="Giersch R.M."/>
            <person name="Beal B.F."/>
            <person name="Arriagada G."/>
            <person name="Davis B.W."/>
            <person name="Ostrander E.A."/>
            <person name="Goff S.P."/>
            <person name="Metzger M.J."/>
        </authorList>
    </citation>
    <scope>NUCLEOTIDE SEQUENCE</scope>
    <source>
        <strain evidence="14">MELC-2E11</strain>
        <tissue evidence="14">Siphon/mantle</tissue>
    </source>
</reference>
<keyword evidence="8" id="KW-0675">Receptor</keyword>
<keyword evidence="10" id="KW-0807">Transducer</keyword>
<keyword evidence="3" id="KW-1003">Cell membrane</keyword>
<evidence type="ECO:0000256" key="7">
    <source>
        <dbReference type="ARBA" id="ARBA00023136"/>
    </source>
</evidence>
<keyword evidence="9" id="KW-0325">Glycoprotein</keyword>
<dbReference type="PANTHER" id="PTHR45620:SF42">
    <property type="entry name" value="G-PROTEIN COUPLED RECEPTOR SEB-2"/>
    <property type="match status" value="1"/>
</dbReference>
<dbReference type="InterPro" id="IPR001879">
    <property type="entry name" value="GPCR_2_extracellular_dom"/>
</dbReference>
<keyword evidence="5 11" id="KW-1133">Transmembrane helix</keyword>
<evidence type="ECO:0000259" key="12">
    <source>
        <dbReference type="PROSITE" id="PS50227"/>
    </source>
</evidence>
<accession>A0ABY7DD35</accession>
<comment type="similarity">
    <text evidence="2">Belongs to the G-protein coupled receptor 2 family.</text>
</comment>
<evidence type="ECO:0000256" key="4">
    <source>
        <dbReference type="ARBA" id="ARBA00022692"/>
    </source>
</evidence>